<name>A0AAQ3SX81_PASNO</name>
<evidence type="ECO:0000313" key="1">
    <source>
        <dbReference type="EMBL" id="WVZ62580.1"/>
    </source>
</evidence>
<sequence>MDRVRNDKIRDRLGVAPIEEKLVQHRLRWFGHVQRRPPEAPVHSGIIRRNNDVKRGRGRPNLTWEEAVKRDLRDWNTVRDFDFILGMVIWHDVLFAVDKVSKKLQSPAMCIDSALKLIEDIMEYFQKYRNEGFSDCLNIAKSIANDMGVDASFPIKRRAVRKKQFDESNSQEEILEAERAFEVKYFLILVDMAITSLKSRFEELMVFQDIFGFLMSASTLKSLNDSELEERCTKFADTFSHDGSSDVEA</sequence>
<evidence type="ECO:0000313" key="2">
    <source>
        <dbReference type="Proteomes" id="UP001341281"/>
    </source>
</evidence>
<keyword evidence="2" id="KW-1185">Reference proteome</keyword>
<dbReference type="PANTHER" id="PTHR46238:SF11">
    <property type="entry name" value="AGAMOUS-LIKE MADS-BOX PROTEIN AGL16"/>
    <property type="match status" value="1"/>
</dbReference>
<protein>
    <submittedName>
        <fullName evidence="1">Uncharacterized protein</fullName>
    </submittedName>
</protein>
<dbReference type="AlphaFoldDB" id="A0AAQ3SX81"/>
<dbReference type="EMBL" id="CP144747">
    <property type="protein sequence ID" value="WVZ62580.1"/>
    <property type="molecule type" value="Genomic_DNA"/>
</dbReference>
<organism evidence="1 2">
    <name type="scientific">Paspalum notatum var. saurae</name>
    <dbReference type="NCBI Taxonomy" id="547442"/>
    <lineage>
        <taxon>Eukaryota</taxon>
        <taxon>Viridiplantae</taxon>
        <taxon>Streptophyta</taxon>
        <taxon>Embryophyta</taxon>
        <taxon>Tracheophyta</taxon>
        <taxon>Spermatophyta</taxon>
        <taxon>Magnoliopsida</taxon>
        <taxon>Liliopsida</taxon>
        <taxon>Poales</taxon>
        <taxon>Poaceae</taxon>
        <taxon>PACMAD clade</taxon>
        <taxon>Panicoideae</taxon>
        <taxon>Andropogonodae</taxon>
        <taxon>Paspaleae</taxon>
        <taxon>Paspalinae</taxon>
        <taxon>Paspalum</taxon>
    </lineage>
</organism>
<proteinExistence type="predicted"/>
<gene>
    <name evidence="1" type="ORF">U9M48_012316</name>
</gene>
<reference evidence="1 2" key="1">
    <citation type="submission" date="2024-02" db="EMBL/GenBank/DDBJ databases">
        <title>High-quality chromosome-scale genome assembly of Pensacola bahiagrass (Paspalum notatum Flugge var. saurae).</title>
        <authorList>
            <person name="Vega J.M."/>
            <person name="Podio M."/>
            <person name="Orjuela J."/>
            <person name="Siena L.A."/>
            <person name="Pessino S.C."/>
            <person name="Combes M.C."/>
            <person name="Mariac C."/>
            <person name="Albertini E."/>
            <person name="Pupilli F."/>
            <person name="Ortiz J.P.A."/>
            <person name="Leblanc O."/>
        </authorList>
    </citation>
    <scope>NUCLEOTIDE SEQUENCE [LARGE SCALE GENOMIC DNA]</scope>
    <source>
        <strain evidence="1">R1</strain>
        <tissue evidence="1">Leaf</tissue>
    </source>
</reference>
<dbReference type="Proteomes" id="UP001341281">
    <property type="component" value="Chromosome 03"/>
</dbReference>
<dbReference type="PANTHER" id="PTHR46238">
    <property type="entry name" value="REVERSE TRANSCRIPTASE DOMAIN-CONTAINING PROTEIN"/>
    <property type="match status" value="1"/>
</dbReference>
<accession>A0AAQ3SX81</accession>